<protein>
    <recommendedName>
        <fullName evidence="1">BIG2 domain-containing protein</fullName>
    </recommendedName>
</protein>
<dbReference type="InterPro" id="IPR003343">
    <property type="entry name" value="Big_2"/>
</dbReference>
<sequence length="2174" mass="229994">MKGKGTRFIWAFLSMIFLLIIYREYQFNILTPNHEKSLSSIKISAIFSIDGDSEVSLYKGDKLSLIVEGIYSDGSKSPLKDEVKWHLSSEDTATINNKGILTGINSGNVEVKASYKGIESNIIRVNVIDVVLSSIKISVDSASYTTSDVSTYKGGKLSLIAEGIYSDGLKSLLTNEVQWHLSIEDIAKINNKGILTGINSGNVALKASYKGIESNIINVSVNDAVLSSINISIKSMLPDASDASIHSGGQLLLAAEGVYSDGSTSPLTNGLKWHSSTLDIALINDKGVLTGVNTGGVEVKASYQGIESNIINVSITDAILSSINISIKSMSSDASDASIYRGDKLSLAAEGIYSDGSTSPLTNEVTWHSSAVGIAQIDDKAILTGIHSGNVDVKASYRGIESNIINVSITNALLPSIVNTKRVEVKAPYEGIESNIDNASITDAVLSSINISIKSMSPDASGVSIYGSPSIYSGGQLSLAAEGVYSDGSTLPLTNKVTWHSSAIDIVKIDDKGILTGVNTGGVEVKASYKGIESRIINVRITDAILSSIAISVKSLSPDASIYSGGKLPFTAEGIYSDGSISPLTNKVAWHSSAIDIAQIDDKGILTGLNTGSVEVKASYEGIESNIINVRITDAILTSMKISVKSLSPDAFIYSGGKLSFAAEGIYSDGSTSPLTNKVTWYSSAIDIAQIDDKGILTGIAIGNVDVKASYEGIESNIINVRITDAILTSITISVKSLSPGASEASIYSGGQLSFAAEGIYSDGSTSPLTNKATWHSSAIDFAQIDDKGILTGVAIGTVEVKASYEDIESNIINVRVTDAILTSITISIKSLSPDASIYSGGQLSLAAEGIYSDGSTSPLTNKVTWYSSTVDIAQIDDKGTLTGVAIGTVDVKASYEGIESNIINVSITDAILSSIAISVKSPSPDASDASIYSGGQLSLAAEGIYSDGSTSSLTNKVTWHSSAIDIAQIDEKGILTGVDIGTVDVKASYEGIESNIINVRITDAILSSITISVKSLSPDASIYSGGQLSLAAEGIYSDGSTSLLTNKMTWHSSAVDIAQIDDEGILTGLNIGTVDVKASYEGIESNIINVRITDAILSSITISIKSLSLDASIYSGGQLSFVAEGIYSDGSTSLLTNKVTWHSSAIDIAQIDDKGILTGINIGTVDVKALYEGIESNIINVRITDAILTSMNISVKSLSPDASEASIYSGGQLSLAAEGTYSDGSTLPLTNKVSWHSSAVDIAQIDDKGILTGLNVGAVEVKASYEGIESNIINVSITDAILTSMNISVKSLSPDASEASIYSGGKLSFAAEGIYSDGSTSPLTNKVTWYSSAVDVAQIDDKGILTGVAIGTVEVKASYEGIESNIINVNITDAILTSMNISVKSLSPEASIYSGGKLSFAAEGTYSDGSTSPLTNKVTWYSSAVDIALIDDKGILTGVSIGTVEVKASYEGIESNIINVRITDAILTSMNISVKSLSSDTSEASIYSGGQLSFVVEGIYSDGSTSPLTNKVTWHSSAVDIAQIDDKGILTGVSIGNVDVKASYEGIESNIINVRITDAILTSMNISVKSLSPDASIYSGGKLSFAAEGTYSDGSTSPLTNKVTWHSSAVDIAQIDDKGILTGFAIGTVEVKASYEGIESNIINVRITDAILFSIAISVKSLSPDASEASIYSGGKLSFAAEGTYSDGSTSPLTNKVTWHSSAIDIAQIDDKGILTGLNTGTVEVKASYEGIESNIINVSITDAILLSLETTPAIISVPKGVPITLKVNATLSDSSIVDVTKWVDWSHSSVADSILESTFVEYEEGKYQVIASLQGIHSNVVDITVTEAEVVSILITPKTDLTVYRNDPLQLTAIGTYTDGSEQNITTTAEWHSNEPGIIAFTNKGLANYIKDGEAPIYASVGTVRSNVISINGVSLSFSYELDTNGIFSLDALNNSVLRLVPELSSPSGLEIHKTAYVTNYIDEKFTYTITPEPANELSYIQLKKDAHIRLRIPDKDEYLQLPWIRMLPFLGQMTIYDTYTNADTSFKDWGAEELKIRAYSTTLEKRANTLAQPLFEIELNNDITVPIIVKKTKEVDPDKTYTLAIKTYDERDYIKLNYKPMRSSNRLDSLYLLGFGIEGESSQQVSFKVVLIDNEHNSMECGEYTLRPVVGTEITVPSFLFNGKECILINK</sequence>
<feature type="domain" description="BIG2" evidence="1">
    <location>
        <begin position="821"/>
        <end position="906"/>
    </location>
</feature>
<feature type="domain" description="BIG2" evidence="1">
    <location>
        <begin position="641"/>
        <end position="721"/>
    </location>
</feature>
<dbReference type="Proteomes" id="UP000240530">
    <property type="component" value="Unassembled WGS sequence"/>
</dbReference>
<accession>A0A2T3KPU3</accession>
<feature type="domain" description="BIG2" evidence="1">
    <location>
        <begin position="1474"/>
        <end position="1555"/>
    </location>
</feature>
<feature type="domain" description="BIG2" evidence="1">
    <location>
        <begin position="1831"/>
        <end position="1912"/>
    </location>
</feature>
<dbReference type="SUPFAM" id="SSF49373">
    <property type="entry name" value="Invasin/intimin cell-adhesion fragments"/>
    <property type="match status" value="12"/>
</dbReference>
<feature type="domain" description="BIG2" evidence="1">
    <location>
        <begin position="138"/>
        <end position="219"/>
    </location>
</feature>
<feature type="domain" description="BIG2" evidence="1">
    <location>
        <begin position="550"/>
        <end position="630"/>
    </location>
</feature>
<organism evidence="2 3">
    <name type="scientific">Photobacterium leiognathi subsp. mandapamensis</name>
    <name type="common">Photobacterium mandapamensis</name>
    <dbReference type="NCBI Taxonomy" id="48408"/>
    <lineage>
        <taxon>Bacteria</taxon>
        <taxon>Pseudomonadati</taxon>
        <taxon>Pseudomonadota</taxon>
        <taxon>Gammaproteobacteria</taxon>
        <taxon>Vibrionales</taxon>
        <taxon>Vibrionaceae</taxon>
        <taxon>Photobacterium</taxon>
    </lineage>
</organism>
<dbReference type="SMART" id="SM00635">
    <property type="entry name" value="BID_2"/>
    <property type="match status" value="19"/>
</dbReference>
<feature type="domain" description="BIG2" evidence="1">
    <location>
        <begin position="919"/>
        <end position="1000"/>
    </location>
</feature>
<feature type="domain" description="BIG2" evidence="1">
    <location>
        <begin position="1195"/>
        <end position="1276"/>
    </location>
</feature>
<dbReference type="InterPro" id="IPR008964">
    <property type="entry name" value="Invasin/intimin_cell_adhesion"/>
</dbReference>
<feature type="domain" description="BIG2" evidence="1">
    <location>
        <begin position="1659"/>
        <end position="1740"/>
    </location>
</feature>
<feature type="domain" description="BIG2" evidence="1">
    <location>
        <begin position="734"/>
        <end position="815"/>
    </location>
</feature>
<dbReference type="Pfam" id="PF02368">
    <property type="entry name" value="Big_2"/>
    <property type="match status" value="12"/>
</dbReference>
<feature type="domain" description="BIG2" evidence="1">
    <location>
        <begin position="1104"/>
        <end position="1182"/>
    </location>
</feature>
<feature type="domain" description="BIG2" evidence="1">
    <location>
        <begin position="459"/>
        <end position="539"/>
    </location>
</feature>
<feature type="domain" description="BIG2" evidence="1">
    <location>
        <begin position="225"/>
        <end position="313"/>
    </location>
</feature>
<feature type="domain" description="BIG2" evidence="1">
    <location>
        <begin position="1381"/>
        <end position="1461"/>
    </location>
</feature>
<comment type="caution">
    <text evidence="2">The sequence shown here is derived from an EMBL/GenBank/DDBJ whole genome shotgun (WGS) entry which is preliminary data.</text>
</comment>
<reference evidence="2 3" key="1">
    <citation type="submission" date="2018-03" db="EMBL/GenBank/DDBJ databases">
        <title>Whole genome sequencing of Histamine producing bacteria.</title>
        <authorList>
            <person name="Butler K."/>
        </authorList>
    </citation>
    <scope>NUCLEOTIDE SEQUENCE [LARGE SCALE GENOMIC DNA]</scope>
    <source>
        <strain evidence="2 3">Res.4.1</strain>
    </source>
</reference>
<evidence type="ECO:0000259" key="1">
    <source>
        <dbReference type="SMART" id="SM00635"/>
    </source>
</evidence>
<proteinExistence type="predicted"/>
<name>A0A2T3KPU3_PHOLD</name>
<feature type="domain" description="BIG2" evidence="1">
    <location>
        <begin position="1011"/>
        <end position="1091"/>
    </location>
</feature>
<feature type="domain" description="BIG2" evidence="1">
    <location>
        <begin position="1566"/>
        <end position="1646"/>
    </location>
</feature>
<evidence type="ECO:0000313" key="3">
    <source>
        <dbReference type="Proteomes" id="UP000240530"/>
    </source>
</evidence>
<feature type="domain" description="BIG2" evidence="1">
    <location>
        <begin position="43"/>
        <end position="125"/>
    </location>
</feature>
<feature type="domain" description="BIG2" evidence="1">
    <location>
        <begin position="1289"/>
        <end position="1370"/>
    </location>
</feature>
<dbReference type="Gene3D" id="2.60.40.1080">
    <property type="match status" value="20"/>
</dbReference>
<dbReference type="RefSeq" id="WP_107186183.1">
    <property type="nucleotide sequence ID" value="NZ_PYNS01000037.1"/>
</dbReference>
<gene>
    <name evidence="2" type="ORF">C0W93_20280</name>
</gene>
<evidence type="ECO:0000313" key="2">
    <source>
        <dbReference type="EMBL" id="PSV06772.1"/>
    </source>
</evidence>
<feature type="domain" description="BIG2" evidence="1">
    <location>
        <begin position="326"/>
        <end position="407"/>
    </location>
</feature>
<dbReference type="EMBL" id="PYNS01000037">
    <property type="protein sequence ID" value="PSV06772.1"/>
    <property type="molecule type" value="Genomic_DNA"/>
</dbReference>